<organism evidence="2 3">
    <name type="scientific">Olsenella profusa F0195</name>
    <dbReference type="NCBI Taxonomy" id="1125712"/>
    <lineage>
        <taxon>Bacteria</taxon>
        <taxon>Bacillati</taxon>
        <taxon>Actinomycetota</taxon>
        <taxon>Coriobacteriia</taxon>
        <taxon>Coriobacteriales</taxon>
        <taxon>Atopobiaceae</taxon>
        <taxon>Olsenella</taxon>
    </lineage>
</organism>
<dbReference type="AlphaFoldDB" id="U2T9C8"/>
<accession>U2T9C8</accession>
<evidence type="ECO:0000313" key="3">
    <source>
        <dbReference type="Proteomes" id="UP000016638"/>
    </source>
</evidence>
<proteinExistence type="predicted"/>
<dbReference type="EMBL" id="AWEZ01000023">
    <property type="protein sequence ID" value="ERL09644.1"/>
    <property type="molecule type" value="Genomic_DNA"/>
</dbReference>
<dbReference type="Proteomes" id="UP000016638">
    <property type="component" value="Unassembled WGS sequence"/>
</dbReference>
<evidence type="ECO:0000313" key="2">
    <source>
        <dbReference type="EMBL" id="ERL09644.1"/>
    </source>
</evidence>
<keyword evidence="3" id="KW-1185">Reference proteome</keyword>
<dbReference type="PATRIC" id="fig|1125712.3.peg.653"/>
<evidence type="ECO:0000256" key="1">
    <source>
        <dbReference type="SAM" id="Phobius"/>
    </source>
</evidence>
<reference evidence="2 3" key="1">
    <citation type="submission" date="2013-08" db="EMBL/GenBank/DDBJ databases">
        <authorList>
            <person name="Durkin A.S."/>
            <person name="Haft D.R."/>
            <person name="McCorrison J."/>
            <person name="Torralba M."/>
            <person name="Gillis M."/>
            <person name="Haft D.H."/>
            <person name="Methe B."/>
            <person name="Sutton G."/>
            <person name="Nelson K.E."/>
        </authorList>
    </citation>
    <scope>NUCLEOTIDE SEQUENCE [LARGE SCALE GENOMIC DNA]</scope>
    <source>
        <strain evidence="2 3">F0195</strain>
    </source>
</reference>
<comment type="caution">
    <text evidence="2">The sequence shown here is derived from an EMBL/GenBank/DDBJ whole genome shotgun (WGS) entry which is preliminary data.</text>
</comment>
<keyword evidence="1" id="KW-0812">Transmembrane</keyword>
<name>U2T9C8_9ACTN</name>
<keyword evidence="1" id="KW-1133">Transmembrane helix</keyword>
<protein>
    <submittedName>
        <fullName evidence="2">Uncharacterized protein</fullName>
    </submittedName>
</protein>
<feature type="transmembrane region" description="Helical" evidence="1">
    <location>
        <begin position="7"/>
        <end position="26"/>
    </location>
</feature>
<gene>
    <name evidence="2" type="ORF">HMPREF1316_2475</name>
</gene>
<keyword evidence="1" id="KW-0472">Membrane</keyword>
<sequence>MRQALPGDLAATAGMAATFAALWLVVRPMRLLPLGGEGERRGSS</sequence>